<dbReference type="KEGG" id="jeh:EJN90_05765"/>
<keyword evidence="1" id="KW-0472">Membrane</keyword>
<dbReference type="OrthoDB" id="9800626at2"/>
<protein>
    <recommendedName>
        <fullName evidence="2">Anti-sigma factor RsgI-like middle domain-containing protein</fullName>
    </recommendedName>
</protein>
<gene>
    <name evidence="3" type="ORF">EJN90_05765</name>
</gene>
<evidence type="ECO:0000313" key="4">
    <source>
        <dbReference type="Proteomes" id="UP000273326"/>
    </source>
</evidence>
<accession>A0A3Q9BK51</accession>
<dbReference type="EMBL" id="CP034465">
    <property type="protein sequence ID" value="AZP04213.1"/>
    <property type="molecule type" value="Genomic_DNA"/>
</dbReference>
<evidence type="ECO:0000259" key="2">
    <source>
        <dbReference type="Pfam" id="PF23750"/>
    </source>
</evidence>
<evidence type="ECO:0000256" key="1">
    <source>
        <dbReference type="SAM" id="Phobius"/>
    </source>
</evidence>
<keyword evidence="1" id="KW-1133">Transmembrane helix</keyword>
<dbReference type="AlphaFoldDB" id="A0A3Q9BK51"/>
<keyword evidence="4" id="KW-1185">Reference proteome</keyword>
<dbReference type="InterPro" id="IPR055431">
    <property type="entry name" value="RsgI_M"/>
</dbReference>
<feature type="transmembrane region" description="Helical" evidence="1">
    <location>
        <begin position="47"/>
        <end position="66"/>
    </location>
</feature>
<sequence length="238" mass="27596">MNKEIKEAFDRVTADNELKEKAEDYVLHYMSNHDEKQSPKRKPRKKLIGLVFSLALVFIVIGSFVYQQPVSAISINSTSSIEIYFNRFNRLIDVVKYDENGEPSSEKIIIDNKKFADVMDEVLSDVESEEIYITVASNDEKTSEQMMTDLSHHQEMMGNMHLYQSTKEVMQEAQAYGTSMGRMHAMHQLQEYDSNNTQSDIENESTQNLMEAVEKHHQEMMEGNGTHHHHGGHMKYRR</sequence>
<dbReference type="Pfam" id="PF23750">
    <property type="entry name" value="RsgI_M"/>
    <property type="match status" value="1"/>
</dbReference>
<name>A0A3Q9BK51_9LACT</name>
<proteinExistence type="predicted"/>
<dbReference type="RefSeq" id="WP_126109411.1">
    <property type="nucleotide sequence ID" value="NZ_CP034465.1"/>
</dbReference>
<organism evidence="3 4">
    <name type="scientific">Jeotgalibaca ciconiae</name>
    <dbReference type="NCBI Taxonomy" id="2496265"/>
    <lineage>
        <taxon>Bacteria</taxon>
        <taxon>Bacillati</taxon>
        <taxon>Bacillota</taxon>
        <taxon>Bacilli</taxon>
        <taxon>Lactobacillales</taxon>
        <taxon>Carnobacteriaceae</taxon>
        <taxon>Jeotgalibaca</taxon>
    </lineage>
</organism>
<feature type="domain" description="Anti-sigma factor RsgI-like middle" evidence="2">
    <location>
        <begin position="73"/>
        <end position="186"/>
    </location>
</feature>
<dbReference type="Proteomes" id="UP000273326">
    <property type="component" value="Chromosome"/>
</dbReference>
<evidence type="ECO:0000313" key="3">
    <source>
        <dbReference type="EMBL" id="AZP04213.1"/>
    </source>
</evidence>
<reference evidence="4" key="1">
    <citation type="submission" date="2018-12" db="EMBL/GenBank/DDBJ databases">
        <title>Complete genome sequencing of Jeotgalibaca sp. H21T32.</title>
        <authorList>
            <person name="Bae J.-W."/>
            <person name="Lee S.-Y."/>
        </authorList>
    </citation>
    <scope>NUCLEOTIDE SEQUENCE [LARGE SCALE GENOMIC DNA]</scope>
    <source>
        <strain evidence="4">H21T32</strain>
    </source>
</reference>
<keyword evidence="1" id="KW-0812">Transmembrane</keyword>